<dbReference type="Pfam" id="PF00069">
    <property type="entry name" value="Pkinase"/>
    <property type="match status" value="1"/>
</dbReference>
<dbReference type="InterPro" id="IPR000719">
    <property type="entry name" value="Prot_kinase_dom"/>
</dbReference>
<keyword evidence="2" id="KW-0808">Transferase</keyword>
<feature type="binding site" evidence="6">
    <location>
        <position position="689"/>
    </location>
    <ligand>
        <name>ATP</name>
        <dbReference type="ChEBI" id="CHEBI:30616"/>
    </ligand>
</feature>
<feature type="region of interest" description="Disordered" evidence="7">
    <location>
        <begin position="14"/>
        <end position="207"/>
    </location>
</feature>
<dbReference type="PROSITE" id="PS50848">
    <property type="entry name" value="START"/>
    <property type="match status" value="1"/>
</dbReference>
<evidence type="ECO:0000259" key="8">
    <source>
        <dbReference type="PROSITE" id="PS50011"/>
    </source>
</evidence>
<dbReference type="SMART" id="SM00220">
    <property type="entry name" value="S_TKc"/>
    <property type="match status" value="1"/>
</dbReference>
<dbReference type="Pfam" id="PF01852">
    <property type="entry name" value="START"/>
    <property type="match status" value="1"/>
</dbReference>
<keyword evidence="4 10" id="KW-0418">Kinase</keyword>
<feature type="compositionally biased region" description="Low complexity" evidence="7">
    <location>
        <begin position="150"/>
        <end position="163"/>
    </location>
</feature>
<dbReference type="PROSITE" id="PS50011">
    <property type="entry name" value="PROTEIN_KINASE_DOM"/>
    <property type="match status" value="1"/>
</dbReference>
<feature type="region of interest" description="Disordered" evidence="7">
    <location>
        <begin position="422"/>
        <end position="499"/>
    </location>
</feature>
<feature type="region of interest" description="Disordered" evidence="7">
    <location>
        <begin position="531"/>
        <end position="551"/>
    </location>
</feature>
<feature type="compositionally biased region" description="Low complexity" evidence="7">
    <location>
        <begin position="238"/>
        <end position="258"/>
    </location>
</feature>
<feature type="compositionally biased region" description="Low complexity" evidence="7">
    <location>
        <begin position="30"/>
        <end position="57"/>
    </location>
</feature>
<accession>A0A0D2X2Q8</accession>
<keyword evidence="5 6" id="KW-0067">ATP-binding</keyword>
<keyword evidence="11" id="KW-1185">Reference proteome</keyword>
<evidence type="ECO:0000256" key="3">
    <source>
        <dbReference type="ARBA" id="ARBA00022741"/>
    </source>
</evidence>
<dbReference type="PANTHER" id="PTHR24346">
    <property type="entry name" value="MAP/MICROTUBULE AFFINITY-REGULATING KINASE"/>
    <property type="match status" value="1"/>
</dbReference>
<evidence type="ECO:0000259" key="9">
    <source>
        <dbReference type="PROSITE" id="PS50848"/>
    </source>
</evidence>
<dbReference type="PhylomeDB" id="A0A0D2X2Q8"/>
<dbReference type="InParanoid" id="A0A0D2X2Q8"/>
<feature type="compositionally biased region" description="Low complexity" evidence="7">
    <location>
        <begin position="483"/>
        <end position="499"/>
    </location>
</feature>
<dbReference type="SUPFAM" id="SSF55961">
    <property type="entry name" value="Bet v1-like"/>
    <property type="match status" value="1"/>
</dbReference>
<dbReference type="FunFam" id="1.10.510.10:FF:000571">
    <property type="entry name" value="Maternal embryonic leucine zipper kinase"/>
    <property type="match status" value="1"/>
</dbReference>
<dbReference type="GO" id="GO:0004674">
    <property type="term" value="F:protein serine/threonine kinase activity"/>
    <property type="evidence" value="ECO:0007669"/>
    <property type="project" value="UniProtKB-KW"/>
</dbReference>
<dbReference type="Gene3D" id="3.30.530.20">
    <property type="match status" value="1"/>
</dbReference>
<evidence type="ECO:0000313" key="11">
    <source>
        <dbReference type="Proteomes" id="UP000008743"/>
    </source>
</evidence>
<dbReference type="GO" id="GO:0005737">
    <property type="term" value="C:cytoplasm"/>
    <property type="evidence" value="ECO:0007669"/>
    <property type="project" value="TreeGrafter"/>
</dbReference>
<evidence type="ECO:0000256" key="2">
    <source>
        <dbReference type="ARBA" id="ARBA00022679"/>
    </source>
</evidence>
<dbReference type="InterPro" id="IPR017441">
    <property type="entry name" value="Protein_kinase_ATP_BS"/>
</dbReference>
<feature type="compositionally biased region" description="Polar residues" evidence="7">
    <location>
        <begin position="171"/>
        <end position="182"/>
    </location>
</feature>
<dbReference type="Gene3D" id="1.10.510.10">
    <property type="entry name" value="Transferase(Phosphotransferase) domain 1"/>
    <property type="match status" value="1"/>
</dbReference>
<feature type="domain" description="Protein kinase" evidence="8">
    <location>
        <begin position="660"/>
        <end position="924"/>
    </location>
</feature>
<dbReference type="Gene3D" id="3.30.200.20">
    <property type="entry name" value="Phosphorylase Kinase, domain 1"/>
    <property type="match status" value="1"/>
</dbReference>
<dbReference type="STRING" id="595528.A0A0D2X2Q8"/>
<dbReference type="InterPro" id="IPR011009">
    <property type="entry name" value="Kinase-like_dom_sf"/>
</dbReference>
<evidence type="ECO:0000256" key="7">
    <source>
        <dbReference type="SAM" id="MobiDB-lite"/>
    </source>
</evidence>
<dbReference type="PROSITE" id="PS00108">
    <property type="entry name" value="PROTEIN_KINASE_ST"/>
    <property type="match status" value="1"/>
</dbReference>
<evidence type="ECO:0000313" key="10">
    <source>
        <dbReference type="EMBL" id="KJE92984.1"/>
    </source>
</evidence>
<feature type="domain" description="START" evidence="9">
    <location>
        <begin position="961"/>
        <end position="1145"/>
    </location>
</feature>
<dbReference type="GO" id="GO:0005524">
    <property type="term" value="F:ATP binding"/>
    <property type="evidence" value="ECO:0007669"/>
    <property type="project" value="UniProtKB-UniRule"/>
</dbReference>
<dbReference type="GO" id="GO:0008289">
    <property type="term" value="F:lipid binding"/>
    <property type="evidence" value="ECO:0007669"/>
    <property type="project" value="InterPro"/>
</dbReference>
<feature type="compositionally biased region" description="Acidic residues" evidence="7">
    <location>
        <begin position="195"/>
        <end position="207"/>
    </location>
</feature>
<dbReference type="AlphaFoldDB" id="A0A0D2X2Q8"/>
<dbReference type="InterPro" id="IPR023393">
    <property type="entry name" value="START-like_dom_sf"/>
</dbReference>
<dbReference type="InterPro" id="IPR002913">
    <property type="entry name" value="START_lipid-bd_dom"/>
</dbReference>
<dbReference type="CDD" id="cd00177">
    <property type="entry name" value="START"/>
    <property type="match status" value="1"/>
</dbReference>
<dbReference type="Proteomes" id="UP000008743">
    <property type="component" value="Unassembled WGS sequence"/>
</dbReference>
<feature type="region of interest" description="Disordered" evidence="7">
    <location>
        <begin position="581"/>
        <end position="601"/>
    </location>
</feature>
<dbReference type="OrthoDB" id="193931at2759"/>
<reference evidence="11" key="1">
    <citation type="submission" date="2011-02" db="EMBL/GenBank/DDBJ databases">
        <title>The Genome Sequence of Capsaspora owczarzaki ATCC 30864.</title>
        <authorList>
            <person name="Russ C."/>
            <person name="Cuomo C."/>
            <person name="Burger G."/>
            <person name="Gray M.W."/>
            <person name="Holland P.W.H."/>
            <person name="King N."/>
            <person name="Lang F.B.F."/>
            <person name="Roger A.J."/>
            <person name="Ruiz-Trillo I."/>
            <person name="Young S.K."/>
            <person name="Zeng Q."/>
            <person name="Gargeya S."/>
            <person name="Alvarado L."/>
            <person name="Berlin A."/>
            <person name="Chapman S.B."/>
            <person name="Chen Z."/>
            <person name="Freedman E."/>
            <person name="Gellesch M."/>
            <person name="Goldberg J."/>
            <person name="Griggs A."/>
            <person name="Gujja S."/>
            <person name="Heilman E."/>
            <person name="Heiman D."/>
            <person name="Howarth C."/>
            <person name="Mehta T."/>
            <person name="Neiman D."/>
            <person name="Pearson M."/>
            <person name="Roberts A."/>
            <person name="Saif S."/>
            <person name="Shea T."/>
            <person name="Shenoy N."/>
            <person name="Sisk P."/>
            <person name="Stolte C."/>
            <person name="Sykes S."/>
            <person name="White J."/>
            <person name="Yandava C."/>
            <person name="Haas B."/>
            <person name="Nusbaum C."/>
            <person name="Birren B."/>
        </authorList>
    </citation>
    <scope>NUCLEOTIDE SEQUENCE</scope>
    <source>
        <strain evidence="11">ATCC 30864</strain>
    </source>
</reference>
<feature type="region of interest" description="Disordered" evidence="7">
    <location>
        <begin position="232"/>
        <end position="263"/>
    </location>
</feature>
<dbReference type="SUPFAM" id="SSF56112">
    <property type="entry name" value="Protein kinase-like (PK-like)"/>
    <property type="match status" value="1"/>
</dbReference>
<dbReference type="PROSITE" id="PS00107">
    <property type="entry name" value="PROTEIN_KINASE_ATP"/>
    <property type="match status" value="1"/>
</dbReference>
<dbReference type="GO" id="GO:0035556">
    <property type="term" value="P:intracellular signal transduction"/>
    <property type="evidence" value="ECO:0007669"/>
    <property type="project" value="TreeGrafter"/>
</dbReference>
<evidence type="ECO:0000256" key="4">
    <source>
        <dbReference type="ARBA" id="ARBA00022777"/>
    </source>
</evidence>
<keyword evidence="1" id="KW-0723">Serine/threonine-protein kinase</keyword>
<organism evidence="10 11">
    <name type="scientific">Capsaspora owczarzaki (strain ATCC 30864)</name>
    <dbReference type="NCBI Taxonomy" id="595528"/>
    <lineage>
        <taxon>Eukaryota</taxon>
        <taxon>Filasterea</taxon>
        <taxon>Capsaspora</taxon>
    </lineage>
</organism>
<name>A0A0D2X2Q8_CAPO3</name>
<dbReference type="InterPro" id="IPR008271">
    <property type="entry name" value="Ser/Thr_kinase_AS"/>
</dbReference>
<protein>
    <submittedName>
        <fullName evidence="10">CAMK/CAMKL protein kinase</fullName>
    </submittedName>
</protein>
<dbReference type="PANTHER" id="PTHR24346:SF82">
    <property type="entry name" value="KP78A-RELATED"/>
    <property type="match status" value="1"/>
</dbReference>
<gene>
    <name evidence="10" type="ORF">CAOG_003852</name>
</gene>
<proteinExistence type="predicted"/>
<evidence type="ECO:0000256" key="6">
    <source>
        <dbReference type="PROSITE-ProRule" id="PRU10141"/>
    </source>
</evidence>
<feature type="compositionally biased region" description="Basic residues" evidence="7">
    <location>
        <begin position="107"/>
        <end position="116"/>
    </location>
</feature>
<evidence type="ECO:0000256" key="1">
    <source>
        <dbReference type="ARBA" id="ARBA00022527"/>
    </source>
</evidence>
<dbReference type="EMBL" id="KE346364">
    <property type="protein sequence ID" value="KJE92984.1"/>
    <property type="molecule type" value="Genomic_DNA"/>
</dbReference>
<dbReference type="eggNOG" id="KOG0586">
    <property type="taxonomic scope" value="Eukaryota"/>
</dbReference>
<keyword evidence="3 6" id="KW-0547">Nucleotide-binding</keyword>
<evidence type="ECO:0000256" key="5">
    <source>
        <dbReference type="ARBA" id="ARBA00022840"/>
    </source>
</evidence>
<dbReference type="SMART" id="SM00234">
    <property type="entry name" value="START"/>
    <property type="match status" value="1"/>
</dbReference>
<sequence>MVLVSPLPFVTTTGWKRQSLSSLVGGGGSDAPDSPSAASSAFPPSSASSTSLADAGDTLSERGSVGRRSADALNRPPYHPTPQQQPQPRASRRQPASKPQPAQQHQLSHHHPHPPTHHTQLQARHGPAAAGRPHHRRSCSFGDEPIPFGPSAAPAATCTTPSTMLLGRPSPSKSAHASQQSIIYAGTPAEGAGDGCDEDDDDDDDDDDERQAIAVAVNGLELVDDIHSTQTIERDAETSTTSLLSTPSSAQPSPTLTSKNEGSTPALELLSDTDLIVASLAVYSLKRWAALFPFALPTTLQPTATTGTAGAASNFLSSSTPTLGADGQRHVFRLVLEDMSARSLVIAAASTMEELLSDYEFIRTSMSRLAGTINLRRELVPVAPRLRSNSQSRFRSSSQEDVLAQTEPAIRMLLDDPRMSRLAIPDPADRRHHRKPEPVNNLFIHTVGASSPEERDGFDFDISIDSAADERRRAPSRGKRSRASSSSASATPPYSPVSMSIPIPIPTLADARPSAARHTTSDETIYACGSFGDSATTTTTTGQSSRASTGSNKSLGAFSFFRRRSSTSTELSDAPFVAGKPVLRSTRPSQPIEPSGSVELSPPLSPQLQLAVGHHAAPVATRVTEQALIELFEQLRPYQTPNPNFARMLIDRYRSIGPYDIENKHLGAGSFSIVRLGMHRLRQEKVALKFFAKDHSQGEQMVQQELAILQGLHHPSIVTVYSILETEHHFCMALQYVPNGSLLEFLNKHWSVEFGCTESAVLFKQIVLGVEYLHANGIVHRDLKPDNILLGANMRPVLVDFGLSKVVRAPSQADPAARHESVRENCGTPIYAAPELMIGTTRNFPAIDVWALGVILFNLLTCEMPYDYEPSVMTMQQLYRNIQSQAFGAPLYVPKEAERLLRRTIVVDPERRMGVSDILQHPWLVDTVITGEESMVVSPSAAEKAADQAVTELMATLDRHDQQQWRLLRSDDVTAFAQRSKEPTTVVRVKCKTMIEASAERVVDLVSDFQRRREYDNFTTSIREVEKVGHHCSVWYFMDESALYFNKVTRDFCCVTKRVQKDGKYVVASTSATHSSCPPISGRVRGEVLPSGWVVEPIGDGRCWLTYLLALDLCGNVSSSLIKRIHQGVPMFLDKIRELAMSVER</sequence>